<feature type="compositionally biased region" description="Basic and acidic residues" evidence="5">
    <location>
        <begin position="211"/>
        <end position="232"/>
    </location>
</feature>
<dbReference type="InterPro" id="IPR052719">
    <property type="entry name" value="CvpA-like"/>
</dbReference>
<organism evidence="7">
    <name type="scientific">metagenome</name>
    <dbReference type="NCBI Taxonomy" id="256318"/>
    <lineage>
        <taxon>unclassified sequences</taxon>
        <taxon>metagenomes</taxon>
    </lineage>
</organism>
<feature type="transmembrane region" description="Helical" evidence="6">
    <location>
        <begin position="33"/>
        <end position="53"/>
    </location>
</feature>
<feature type="transmembrane region" description="Helical" evidence="6">
    <location>
        <begin position="65"/>
        <end position="86"/>
    </location>
</feature>
<comment type="subcellular location">
    <subcellularLocation>
        <location evidence="1">Membrane</location>
        <topology evidence="1">Multi-pass membrane protein</topology>
    </subcellularLocation>
</comment>
<dbReference type="EMBL" id="UIDG01000049">
    <property type="protein sequence ID" value="SUS04732.1"/>
    <property type="molecule type" value="Genomic_DNA"/>
</dbReference>
<evidence type="ECO:0000256" key="6">
    <source>
        <dbReference type="SAM" id="Phobius"/>
    </source>
</evidence>
<evidence type="ECO:0000256" key="2">
    <source>
        <dbReference type="ARBA" id="ARBA00022692"/>
    </source>
</evidence>
<dbReference type="GO" id="GO:0009403">
    <property type="term" value="P:toxin biosynthetic process"/>
    <property type="evidence" value="ECO:0007669"/>
    <property type="project" value="InterPro"/>
</dbReference>
<keyword evidence="4 6" id="KW-0472">Membrane</keyword>
<evidence type="ECO:0000313" key="7">
    <source>
        <dbReference type="EMBL" id="SUS04732.1"/>
    </source>
</evidence>
<dbReference type="PANTHER" id="PTHR36926:SF1">
    <property type="entry name" value="COLICIN V PRODUCTION PROTEIN"/>
    <property type="match status" value="1"/>
</dbReference>
<dbReference type="InterPro" id="IPR003825">
    <property type="entry name" value="Colicin-V_CvpA"/>
</dbReference>
<dbReference type="AlphaFoldDB" id="A0A380TBB3"/>
<accession>A0A380TBB3</accession>
<protein>
    <recommendedName>
        <fullName evidence="8">Colicin V production protein</fullName>
    </recommendedName>
</protein>
<evidence type="ECO:0000256" key="4">
    <source>
        <dbReference type="ARBA" id="ARBA00023136"/>
    </source>
</evidence>
<reference evidence="7" key="1">
    <citation type="submission" date="2018-07" db="EMBL/GenBank/DDBJ databases">
        <authorList>
            <person name="Quirk P.G."/>
            <person name="Krulwich T.A."/>
        </authorList>
    </citation>
    <scope>NUCLEOTIDE SEQUENCE</scope>
</reference>
<dbReference type="Pfam" id="PF02674">
    <property type="entry name" value="Colicin_V"/>
    <property type="match status" value="1"/>
</dbReference>
<dbReference type="GO" id="GO:0016020">
    <property type="term" value="C:membrane"/>
    <property type="evidence" value="ECO:0007669"/>
    <property type="project" value="UniProtKB-SubCell"/>
</dbReference>
<keyword evidence="3 6" id="KW-1133">Transmembrane helix</keyword>
<sequence>MSDFPLTVADGAVLAVLVLSGLLAFARGFVQEVLSVAAWIGAIIAVVFVLPLVRPLAQQVIDQPLVADIAAGGAIFLVALIALSILTGMIARRVKSSQLNAVDRSLGFLFGVARGGLVICLAYLAVSWLVPPQDHPGWLREARSLPLVESGAAWLKEVVSRYTGTVEQHADPAREHLRKVLETERLARDMMSPEPKSSSLRDAMPEQGYGQRERRELERLIGTERPTDRSGQ</sequence>
<feature type="region of interest" description="Disordered" evidence="5">
    <location>
        <begin position="186"/>
        <end position="232"/>
    </location>
</feature>
<proteinExistence type="predicted"/>
<evidence type="ECO:0000256" key="5">
    <source>
        <dbReference type="SAM" id="MobiDB-lite"/>
    </source>
</evidence>
<evidence type="ECO:0000256" key="1">
    <source>
        <dbReference type="ARBA" id="ARBA00004141"/>
    </source>
</evidence>
<feature type="transmembrane region" description="Helical" evidence="6">
    <location>
        <begin position="106"/>
        <end position="130"/>
    </location>
</feature>
<name>A0A380TBB3_9ZZZZ</name>
<keyword evidence="2 6" id="KW-0812">Transmembrane</keyword>
<gene>
    <name evidence="7" type="ORF">DF3PB_1420006</name>
</gene>
<evidence type="ECO:0008006" key="8">
    <source>
        <dbReference type="Google" id="ProtNLM"/>
    </source>
</evidence>
<feature type="transmembrane region" description="Helical" evidence="6">
    <location>
        <begin position="6"/>
        <end position="26"/>
    </location>
</feature>
<evidence type="ECO:0000256" key="3">
    <source>
        <dbReference type="ARBA" id="ARBA00022989"/>
    </source>
</evidence>
<dbReference type="PANTHER" id="PTHR36926">
    <property type="entry name" value="COLICIN V PRODUCTION PROTEIN"/>
    <property type="match status" value="1"/>
</dbReference>